<name>A0ABW4Y4Z0_9GAMM</name>
<feature type="compositionally biased region" description="Basic and acidic residues" evidence="1">
    <location>
        <begin position="99"/>
        <end position="108"/>
    </location>
</feature>
<gene>
    <name evidence="3" type="ORF">ACFSJC_02855</name>
</gene>
<feature type="chain" id="PRO_5047344702" evidence="2">
    <location>
        <begin position="27"/>
        <end position="108"/>
    </location>
</feature>
<keyword evidence="2" id="KW-0732">Signal</keyword>
<accession>A0ABW4Y4Z0</accession>
<sequence>MTTRHMHFAATFLASIAISWPLIGQAAVSGYANGQFYSVPPNLEQSIPPNVLLNLSVETPMGGAAYNDQKDTETGCTGRENLSGNDTQQPPAKAGGLKLRTESPDTGR</sequence>
<keyword evidence="4" id="KW-1185">Reference proteome</keyword>
<organism evidence="3 4">
    <name type="scientific">Thiorhodococcus fuscus</name>
    <dbReference type="NCBI Taxonomy" id="527200"/>
    <lineage>
        <taxon>Bacteria</taxon>
        <taxon>Pseudomonadati</taxon>
        <taxon>Pseudomonadota</taxon>
        <taxon>Gammaproteobacteria</taxon>
        <taxon>Chromatiales</taxon>
        <taxon>Chromatiaceae</taxon>
        <taxon>Thiorhodococcus</taxon>
    </lineage>
</organism>
<feature type="signal peptide" evidence="2">
    <location>
        <begin position="1"/>
        <end position="26"/>
    </location>
</feature>
<evidence type="ECO:0000313" key="3">
    <source>
        <dbReference type="EMBL" id="MFD2110780.1"/>
    </source>
</evidence>
<dbReference type="Proteomes" id="UP001597337">
    <property type="component" value="Unassembled WGS sequence"/>
</dbReference>
<evidence type="ECO:0000313" key="4">
    <source>
        <dbReference type="Proteomes" id="UP001597337"/>
    </source>
</evidence>
<protein>
    <submittedName>
        <fullName evidence="3">Uncharacterized protein</fullName>
    </submittedName>
</protein>
<reference evidence="4" key="1">
    <citation type="journal article" date="2019" name="Int. J. Syst. Evol. Microbiol.">
        <title>The Global Catalogue of Microorganisms (GCM) 10K type strain sequencing project: providing services to taxonomists for standard genome sequencing and annotation.</title>
        <authorList>
            <consortium name="The Broad Institute Genomics Platform"/>
            <consortium name="The Broad Institute Genome Sequencing Center for Infectious Disease"/>
            <person name="Wu L."/>
            <person name="Ma J."/>
        </authorList>
    </citation>
    <scope>NUCLEOTIDE SEQUENCE [LARGE SCALE GENOMIC DNA]</scope>
    <source>
        <strain evidence="4">KACC 12597</strain>
    </source>
</reference>
<dbReference type="EMBL" id="JBHUHX010000005">
    <property type="protein sequence ID" value="MFD2110780.1"/>
    <property type="molecule type" value="Genomic_DNA"/>
</dbReference>
<feature type="non-terminal residue" evidence="3">
    <location>
        <position position="108"/>
    </location>
</feature>
<evidence type="ECO:0000256" key="1">
    <source>
        <dbReference type="SAM" id="MobiDB-lite"/>
    </source>
</evidence>
<comment type="caution">
    <text evidence="3">The sequence shown here is derived from an EMBL/GenBank/DDBJ whole genome shotgun (WGS) entry which is preliminary data.</text>
</comment>
<dbReference type="RefSeq" id="WP_386022935.1">
    <property type="nucleotide sequence ID" value="NZ_JBHUHX010000005.1"/>
</dbReference>
<evidence type="ECO:0000256" key="2">
    <source>
        <dbReference type="SAM" id="SignalP"/>
    </source>
</evidence>
<feature type="compositionally biased region" description="Polar residues" evidence="1">
    <location>
        <begin position="80"/>
        <end position="90"/>
    </location>
</feature>
<feature type="region of interest" description="Disordered" evidence="1">
    <location>
        <begin position="62"/>
        <end position="108"/>
    </location>
</feature>
<proteinExistence type="predicted"/>